<dbReference type="InParanoid" id="A0A540VAF0"/>
<reference evidence="4 5" key="1">
    <citation type="submission" date="2019-06" db="EMBL/GenBank/DDBJ databases">
        <title>Genome sequence of Litorilinea aerophila BAA-2444.</title>
        <authorList>
            <person name="Maclea K.S."/>
            <person name="Maurais E.G."/>
            <person name="Iannazzi L.C."/>
        </authorList>
    </citation>
    <scope>NUCLEOTIDE SEQUENCE [LARGE SCALE GENOMIC DNA]</scope>
    <source>
        <strain evidence="4 5">ATCC BAA-2444</strain>
    </source>
</reference>
<dbReference type="EMBL" id="VIGC01000034">
    <property type="protein sequence ID" value="TQE93712.1"/>
    <property type="molecule type" value="Genomic_DNA"/>
</dbReference>
<dbReference type="RefSeq" id="WP_141611950.1">
    <property type="nucleotide sequence ID" value="NZ_VIGC02000034.1"/>
</dbReference>
<evidence type="ECO:0000313" key="4">
    <source>
        <dbReference type="EMBL" id="TQE93712.1"/>
    </source>
</evidence>
<dbReference type="Pfam" id="PF04432">
    <property type="entry name" value="FrhB_FdhB_C"/>
    <property type="match status" value="1"/>
</dbReference>
<dbReference type="GO" id="GO:0052592">
    <property type="term" value="F:oxidoreductase activity, acting on CH or CH2 groups, with an iron-sulfur protein as acceptor"/>
    <property type="evidence" value="ECO:0007669"/>
    <property type="project" value="TreeGrafter"/>
</dbReference>
<proteinExistence type="predicted"/>
<dbReference type="InterPro" id="IPR045220">
    <property type="entry name" value="FRHB/FDHB/HCAR-like"/>
</dbReference>
<accession>A0A540VAF0</accession>
<dbReference type="Proteomes" id="UP000317371">
    <property type="component" value="Unassembled WGS sequence"/>
</dbReference>
<name>A0A540VAF0_9CHLR</name>
<organism evidence="4 5">
    <name type="scientific">Litorilinea aerophila</name>
    <dbReference type="NCBI Taxonomy" id="1204385"/>
    <lineage>
        <taxon>Bacteria</taxon>
        <taxon>Bacillati</taxon>
        <taxon>Chloroflexota</taxon>
        <taxon>Caldilineae</taxon>
        <taxon>Caldilineales</taxon>
        <taxon>Caldilineaceae</taxon>
        <taxon>Litorilinea</taxon>
    </lineage>
</organism>
<feature type="domain" description="Coenzyme F420 hydrogenase/dehydrogenase beta subunit N-terminal" evidence="2">
    <location>
        <begin position="101"/>
        <end position="177"/>
    </location>
</feature>
<feature type="domain" description="Coenzyme F420 hydrogenase/dehydrogenase beta subunit C-terminal" evidence="3">
    <location>
        <begin position="186"/>
        <end position="346"/>
    </location>
</feature>
<evidence type="ECO:0000259" key="2">
    <source>
        <dbReference type="Pfam" id="PF04422"/>
    </source>
</evidence>
<evidence type="ECO:0000313" key="5">
    <source>
        <dbReference type="Proteomes" id="UP000317371"/>
    </source>
</evidence>
<protein>
    <submittedName>
        <fullName evidence="4">Coenzyme F420 hydrogenase</fullName>
    </submittedName>
</protein>
<comment type="caution">
    <text evidence="4">The sequence shown here is derived from an EMBL/GenBank/DDBJ whole genome shotgun (WGS) entry which is preliminary data.</text>
</comment>
<dbReference type="Pfam" id="PF04422">
    <property type="entry name" value="FrhB_FdhB_N"/>
    <property type="match status" value="1"/>
</dbReference>
<dbReference type="PANTHER" id="PTHR31332:SF0">
    <property type="entry name" value="7-HYDROXYMETHYL CHLOROPHYLL A REDUCTASE, CHLOROPLASTIC"/>
    <property type="match status" value="1"/>
</dbReference>
<dbReference type="InterPro" id="IPR007516">
    <property type="entry name" value="Co_F420_Hydgase/DH_bsu_N"/>
</dbReference>
<dbReference type="AlphaFoldDB" id="A0A540VAF0"/>
<feature type="region of interest" description="Disordered" evidence="1">
    <location>
        <begin position="450"/>
        <end position="474"/>
    </location>
</feature>
<keyword evidence="5" id="KW-1185">Reference proteome</keyword>
<evidence type="ECO:0000259" key="3">
    <source>
        <dbReference type="Pfam" id="PF04432"/>
    </source>
</evidence>
<dbReference type="PANTHER" id="PTHR31332">
    <property type="entry name" value="7-HYDROXYMETHYL CHLOROPHYLL A REDUCTASE, CHLOROPLASTIC"/>
    <property type="match status" value="1"/>
</dbReference>
<evidence type="ECO:0000256" key="1">
    <source>
        <dbReference type="SAM" id="MobiDB-lite"/>
    </source>
</evidence>
<dbReference type="OrthoDB" id="593768at2"/>
<gene>
    <name evidence="4" type="ORF">FKZ61_20075</name>
</gene>
<sequence length="474" mass="52817">MSDHLDAHVADPVFARLEREVIQPGLCTHCGTCVGLSQGTLHMVSTAHGPLPRPTGNGPVRLAPGAWEACPGKGVDYPALCRWLFGQLPENWLIGCYRHLYIGYSARPDVRRRGASGGVITQTLLYLLETGLIDGAVAVCQGRPHPWQAEPILARTPEEILATSQSVYAPVPVNTILASLAHFPGRVAFVGLPDQVAALRQLQRMGDPTARKVRYVLGPYVGTNMYFGAIESFLRSHGIQDVTDVAELRYREGEWPGYLQIRTRSGRVLRAEKFYYNYLIPFYITRSTRYSVDFTNELTDISVGDAWHPRYEAQGQGFSVVVARSQQGEELLQAMQRQGVVHLEPLALQEALSMHGHMLDFKKRGAFIRMEWRRARGKPAPKYGYRPQAIPFSRRLVEVVISGLFVLCGTRWARRAVEWVPLGVLGPLFNSLRKGWKNLSKPAKRRGLADTTFVVQPPESSPTAAVPMQPEQEA</sequence>
<dbReference type="InterPro" id="IPR007525">
    <property type="entry name" value="FrhB_FdhB_C"/>
</dbReference>